<proteinExistence type="predicted"/>
<dbReference type="EMBL" id="VITO01000003">
    <property type="protein sequence ID" value="TWB29657.1"/>
    <property type="molecule type" value="Genomic_DNA"/>
</dbReference>
<comment type="caution">
    <text evidence="3">The sequence shown here is derived from an EMBL/GenBank/DDBJ whole genome shotgun (WGS) entry which is preliminary data.</text>
</comment>
<evidence type="ECO:0000256" key="1">
    <source>
        <dbReference type="SAM" id="Coils"/>
    </source>
</evidence>
<evidence type="ECO:0000313" key="3">
    <source>
        <dbReference type="EMBL" id="TWB29657.1"/>
    </source>
</evidence>
<dbReference type="AlphaFoldDB" id="A0A560G755"/>
<organism evidence="3 4">
    <name type="scientific">Nitrospirillum amazonense</name>
    <dbReference type="NCBI Taxonomy" id="28077"/>
    <lineage>
        <taxon>Bacteria</taxon>
        <taxon>Pseudomonadati</taxon>
        <taxon>Pseudomonadota</taxon>
        <taxon>Alphaproteobacteria</taxon>
        <taxon>Rhodospirillales</taxon>
        <taxon>Azospirillaceae</taxon>
        <taxon>Nitrospirillum</taxon>
    </lineage>
</organism>
<accession>A0A560G755</accession>
<evidence type="ECO:0000313" key="4">
    <source>
        <dbReference type="Proteomes" id="UP000316545"/>
    </source>
</evidence>
<feature type="coiled-coil region" evidence="1">
    <location>
        <begin position="66"/>
        <end position="93"/>
    </location>
</feature>
<sequence length="186" mass="20614">MAEASSDLGQALFAAGSGLTGIAKVQAALEQEAEAIWGRRAAARRTFTMAQQQLKPREWSDARAAVEEREQALKELRAKLTLLQAERIAAERLRRISPAMRQREATLVALAEMGQVVKFTSVEEESAEVFLMRIAKADQNRVAAERRRDEVMERLKPLCQVAHKLSPRPPRAAGNSPAISMLGHFI</sequence>
<keyword evidence="1" id="KW-0175">Coiled coil</keyword>
<keyword evidence="4" id="KW-1185">Reference proteome</keyword>
<dbReference type="Pfam" id="PF13514">
    <property type="entry name" value="AAA_27"/>
    <property type="match status" value="1"/>
</dbReference>
<reference evidence="3 4" key="1">
    <citation type="submission" date="2019-06" db="EMBL/GenBank/DDBJ databases">
        <title>Genomic Encyclopedia of Type Strains, Phase IV (KMG-V): Genome sequencing to study the core and pangenomes of soil and plant-associated prokaryotes.</title>
        <authorList>
            <person name="Whitman W."/>
        </authorList>
    </citation>
    <scope>NUCLEOTIDE SEQUENCE [LARGE SCALE GENOMIC DNA]</scope>
    <source>
        <strain evidence="3 4">BR 11865</strain>
    </source>
</reference>
<dbReference type="Proteomes" id="UP000316545">
    <property type="component" value="Unassembled WGS sequence"/>
</dbReference>
<name>A0A560G755_9PROT</name>
<protein>
    <submittedName>
        <fullName evidence="3">AAA domain-containing protein</fullName>
    </submittedName>
</protein>
<feature type="domain" description="YhaN AAA" evidence="2">
    <location>
        <begin position="1"/>
        <end position="65"/>
    </location>
</feature>
<gene>
    <name evidence="3" type="ORF">FBZ88_10380</name>
</gene>
<dbReference type="InterPro" id="IPR038734">
    <property type="entry name" value="YhaN_AAA"/>
</dbReference>
<dbReference type="RefSeq" id="WP_186464228.1">
    <property type="nucleotide sequence ID" value="NZ_VITO01000003.1"/>
</dbReference>
<evidence type="ECO:0000259" key="2">
    <source>
        <dbReference type="Pfam" id="PF13514"/>
    </source>
</evidence>